<organism evidence="2 3">
    <name type="scientific">Streptomyces varsoviensis</name>
    <dbReference type="NCBI Taxonomy" id="67373"/>
    <lineage>
        <taxon>Bacteria</taxon>
        <taxon>Bacillati</taxon>
        <taxon>Actinomycetota</taxon>
        <taxon>Actinomycetes</taxon>
        <taxon>Kitasatosporales</taxon>
        <taxon>Streptomycetaceae</taxon>
        <taxon>Streptomyces</taxon>
    </lineage>
</organism>
<dbReference type="EMBL" id="LGUT01000001">
    <property type="protein sequence ID" value="KOG92008.1"/>
    <property type="molecule type" value="Genomic_DNA"/>
</dbReference>
<dbReference type="SUPFAM" id="SSF141571">
    <property type="entry name" value="Pentapeptide repeat-like"/>
    <property type="match status" value="1"/>
</dbReference>
<evidence type="ECO:0000313" key="2">
    <source>
        <dbReference type="EMBL" id="KOG92008.1"/>
    </source>
</evidence>
<accession>A0ABR5JFA5</accession>
<feature type="compositionally biased region" description="Basic and acidic residues" evidence="1">
    <location>
        <begin position="592"/>
        <end position="603"/>
    </location>
</feature>
<keyword evidence="3" id="KW-1185">Reference proteome</keyword>
<comment type="caution">
    <text evidence="2">The sequence shown here is derived from an EMBL/GenBank/DDBJ whole genome shotgun (WGS) entry which is preliminary data.</text>
</comment>
<reference evidence="2 3" key="1">
    <citation type="submission" date="2015-07" db="EMBL/GenBank/DDBJ databases">
        <authorList>
            <person name="Ju K.-S."/>
            <person name="Doroghazi J.R."/>
            <person name="Metcalf W.W."/>
        </authorList>
    </citation>
    <scope>NUCLEOTIDE SEQUENCE [LARGE SCALE GENOMIC DNA]</scope>
    <source>
        <strain evidence="2 3">NRRL B-3589</strain>
    </source>
</reference>
<protein>
    <recommendedName>
        <fullName evidence="4">YcaO domain-containing protein</fullName>
    </recommendedName>
</protein>
<feature type="region of interest" description="Disordered" evidence="1">
    <location>
        <begin position="581"/>
        <end position="642"/>
    </location>
</feature>
<evidence type="ECO:0000256" key="1">
    <source>
        <dbReference type="SAM" id="MobiDB-lite"/>
    </source>
</evidence>
<dbReference type="Proteomes" id="UP000037020">
    <property type="component" value="Unassembled WGS sequence"/>
</dbReference>
<dbReference type="Gene3D" id="2.160.20.80">
    <property type="entry name" value="E3 ubiquitin-protein ligase SopA"/>
    <property type="match status" value="1"/>
</dbReference>
<name>A0ABR5JFA5_9ACTN</name>
<proteinExistence type="predicted"/>
<sequence length="820" mass="86322">MFMEANAERIRPRLRGDVYVMRVPEGAYIRSNLGGSILKGASTYEWIQRIAPMLDGTRTLGELCASVPESSRTGLAKLTMLLLGKGYVKNVLEDRPHTLPADVAKNYAANIAFIEYFVESPELRFEEYRGARIVLAGSGPLLQALANSELRSGVRSLTLVPFPESPFDRERVAEHLAAARERDPEQQIEYVDHAAHAGYAAHVDYLPGADTAGVGSGDLDQLAAGAAMVLHVADRPMLGRARRLARAAAAAGAASAQAVVVRDEAWIGPVTGADGDATGWESAWRRLGALAPDLVGMDLVGTDLGGTDLVSRGLVGTDLGGTDLVSRGLVGTDLGGTDLVSRGLVGTDLGGTDLVSRGLVGTDLGGADLGDRPEAAVSEFLRGPTVALVANQLCFAAFRHLTGIDGSGGDRDAQPQNAQGRGVVEPGHVVRFDLETLETANHAFLPHPLARPVVPDDPARLAALPAAARVDDEELARRAVDCVDARTGVFAEITERDYEQLPLFVSEVVVSDPIGLAGGPFPVFGCGENVVESRRRAVRRAFERYAAVMRDPRKGERLYGVDVLTGEPVAVPAAEVFPAEDSPAEDFPTEGHPTEGHPTEGHPTEVTAAGASPAEVTPSGPSPTDAPRREVSPARTAASGGDWPEAVRAAVVAAANDTVVTALSAATVPFPRLDLADAELTPRAARYVKLLEIVDQPVEVHDLTALLGLPTFAFSTPEATVGYVSDLDVDAALEEGLERVLLAYQSRAADQPGYAPPPVPILPARLRGKNGGRRPDSVTLEAAVAGLTRDGGRVVAVPLDHDPLVARMCPFVARAVVVHG</sequence>
<evidence type="ECO:0000313" key="3">
    <source>
        <dbReference type="Proteomes" id="UP000037020"/>
    </source>
</evidence>
<gene>
    <name evidence="2" type="ORF">ADK38_00065</name>
</gene>
<evidence type="ECO:0008006" key="4">
    <source>
        <dbReference type="Google" id="ProtNLM"/>
    </source>
</evidence>